<dbReference type="Proteomes" id="UP000263273">
    <property type="component" value="Unassembled WGS sequence"/>
</dbReference>
<keyword evidence="4" id="KW-0548">Nucleotidyltransferase</keyword>
<keyword evidence="5" id="KW-0479">Metal-binding</keyword>
<dbReference type="PANTHER" id="PTHR33571:SF14">
    <property type="entry name" value="PROTEIN ADENYLYLTRANSFERASE MJ0435-RELATED"/>
    <property type="match status" value="1"/>
</dbReference>
<dbReference type="RefSeq" id="WP_011639987.1">
    <property type="nucleotide sequence ID" value="NZ_DCDX01000139.1"/>
</dbReference>
<dbReference type="EMBL" id="DNZF01000109">
    <property type="protein sequence ID" value="HBK53274.1"/>
    <property type="molecule type" value="Genomic_DNA"/>
</dbReference>
<dbReference type="Gene3D" id="3.30.460.10">
    <property type="entry name" value="Beta Polymerase, domain 2"/>
    <property type="match status" value="1"/>
</dbReference>
<evidence type="ECO:0000256" key="9">
    <source>
        <dbReference type="ARBA" id="ARBA00038276"/>
    </source>
</evidence>
<gene>
    <name evidence="11" type="ORF">DDZ44_04990</name>
</gene>
<proteinExistence type="inferred from homology"/>
<dbReference type="InterPro" id="IPR002934">
    <property type="entry name" value="Polymerase_NTP_transf_dom"/>
</dbReference>
<dbReference type="SUPFAM" id="SSF81301">
    <property type="entry name" value="Nucleotidyltransferase"/>
    <property type="match status" value="1"/>
</dbReference>
<dbReference type="Pfam" id="PF01909">
    <property type="entry name" value="NTP_transf_2"/>
    <property type="match status" value="1"/>
</dbReference>
<comment type="caution">
    <text evidence="11">The sequence shown here is derived from an EMBL/GenBank/DDBJ whole genome shotgun (WGS) entry which is preliminary data.</text>
</comment>
<evidence type="ECO:0000256" key="2">
    <source>
        <dbReference type="ARBA" id="ARBA00022649"/>
    </source>
</evidence>
<sequence length="93" mass="10582">MNPADCIREHMPELRNEYLVSKIGIFGSFARGEASNASDVDVLVEFSRPVDIFHFIGLQDRLAEILGRQVDLATIRALKPLIKEQILREVLYL</sequence>
<reference evidence="11 12" key="1">
    <citation type="journal article" date="2018" name="Nat. Biotechnol.">
        <title>A standardized bacterial taxonomy based on genome phylogeny substantially revises the tree of life.</title>
        <authorList>
            <person name="Parks D.H."/>
            <person name="Chuvochina M."/>
            <person name="Waite D.W."/>
            <person name="Rinke C."/>
            <person name="Skarshewski A."/>
            <person name="Chaumeil P.A."/>
            <person name="Hugenholtz P."/>
        </authorList>
    </citation>
    <scope>NUCLEOTIDE SEQUENCE [LARGE SCALE GENOMIC DNA]</scope>
    <source>
        <strain evidence="11">UBA10948</strain>
    </source>
</reference>
<keyword evidence="8" id="KW-0460">Magnesium</keyword>
<evidence type="ECO:0000256" key="7">
    <source>
        <dbReference type="ARBA" id="ARBA00022840"/>
    </source>
</evidence>
<evidence type="ECO:0000256" key="5">
    <source>
        <dbReference type="ARBA" id="ARBA00022723"/>
    </source>
</evidence>
<evidence type="ECO:0000259" key="10">
    <source>
        <dbReference type="Pfam" id="PF01909"/>
    </source>
</evidence>
<dbReference type="GO" id="GO:0005524">
    <property type="term" value="F:ATP binding"/>
    <property type="evidence" value="ECO:0007669"/>
    <property type="project" value="UniProtKB-KW"/>
</dbReference>
<dbReference type="GO" id="GO:0016779">
    <property type="term" value="F:nucleotidyltransferase activity"/>
    <property type="evidence" value="ECO:0007669"/>
    <property type="project" value="UniProtKB-KW"/>
</dbReference>
<evidence type="ECO:0000256" key="4">
    <source>
        <dbReference type="ARBA" id="ARBA00022695"/>
    </source>
</evidence>
<evidence type="ECO:0000313" key="12">
    <source>
        <dbReference type="Proteomes" id="UP000263273"/>
    </source>
</evidence>
<dbReference type="GO" id="GO:0046872">
    <property type="term" value="F:metal ion binding"/>
    <property type="evidence" value="ECO:0007669"/>
    <property type="project" value="UniProtKB-KW"/>
</dbReference>
<accession>A0A354YVQ5</accession>
<keyword evidence="7" id="KW-0067">ATP-binding</keyword>
<dbReference type="InterPro" id="IPR052038">
    <property type="entry name" value="Type-VII_TA_antitoxin"/>
</dbReference>
<keyword evidence="3 11" id="KW-0808">Transferase</keyword>
<dbReference type="CDD" id="cd05403">
    <property type="entry name" value="NT_KNTase_like"/>
    <property type="match status" value="1"/>
</dbReference>
<dbReference type="OMA" id="MELKFYL"/>
<evidence type="ECO:0000256" key="1">
    <source>
        <dbReference type="ARBA" id="ARBA00001946"/>
    </source>
</evidence>
<dbReference type="AlphaFoldDB" id="A0A354YVQ5"/>
<keyword evidence="6" id="KW-0547">Nucleotide-binding</keyword>
<organism evidence="11 12">
    <name type="scientific">Syntrophomonas wolfei</name>
    <dbReference type="NCBI Taxonomy" id="863"/>
    <lineage>
        <taxon>Bacteria</taxon>
        <taxon>Bacillati</taxon>
        <taxon>Bacillota</taxon>
        <taxon>Clostridia</taxon>
        <taxon>Eubacteriales</taxon>
        <taxon>Syntrophomonadaceae</taxon>
        <taxon>Syntrophomonas</taxon>
    </lineage>
</organism>
<dbReference type="PANTHER" id="PTHR33571">
    <property type="entry name" value="SSL8005 PROTEIN"/>
    <property type="match status" value="1"/>
</dbReference>
<evidence type="ECO:0000256" key="3">
    <source>
        <dbReference type="ARBA" id="ARBA00022679"/>
    </source>
</evidence>
<keyword evidence="2" id="KW-1277">Toxin-antitoxin system</keyword>
<comment type="cofactor">
    <cofactor evidence="1">
        <name>Mg(2+)</name>
        <dbReference type="ChEBI" id="CHEBI:18420"/>
    </cofactor>
</comment>
<protein>
    <submittedName>
        <fullName evidence="11">Nucleotidyltransferase</fullName>
    </submittedName>
</protein>
<name>A0A354YVQ5_9FIRM</name>
<dbReference type="STRING" id="378794.GCA_001570625_02380"/>
<dbReference type="InterPro" id="IPR043519">
    <property type="entry name" value="NT_sf"/>
</dbReference>
<comment type="similarity">
    <text evidence="9">Belongs to the MntA antitoxin family.</text>
</comment>
<evidence type="ECO:0000313" key="11">
    <source>
        <dbReference type="EMBL" id="HBK53274.1"/>
    </source>
</evidence>
<evidence type="ECO:0000256" key="6">
    <source>
        <dbReference type="ARBA" id="ARBA00022741"/>
    </source>
</evidence>
<feature type="domain" description="Polymerase nucleotidyl transferase" evidence="10">
    <location>
        <begin position="8"/>
        <end position="92"/>
    </location>
</feature>
<evidence type="ECO:0000256" key="8">
    <source>
        <dbReference type="ARBA" id="ARBA00022842"/>
    </source>
</evidence>